<dbReference type="Pfam" id="PF14534">
    <property type="entry name" value="DUF4440"/>
    <property type="match status" value="1"/>
</dbReference>
<feature type="domain" description="DUF4440" evidence="1">
    <location>
        <begin position="28"/>
        <end position="134"/>
    </location>
</feature>
<proteinExistence type="predicted"/>
<reference evidence="2 3" key="1">
    <citation type="submission" date="2019-06" db="EMBL/GenBank/DDBJ databases">
        <title>Gramella sabulilitoris sp. nov., isolated from a marine sand.</title>
        <authorList>
            <person name="Yoon J.-H."/>
        </authorList>
    </citation>
    <scope>NUCLEOTIDE SEQUENCE [LARGE SCALE GENOMIC DNA]</scope>
    <source>
        <strain evidence="2 3">HSMS-1</strain>
    </source>
</reference>
<dbReference type="Proteomes" id="UP000315131">
    <property type="component" value="Unassembled WGS sequence"/>
</dbReference>
<dbReference type="SUPFAM" id="SSF54427">
    <property type="entry name" value="NTF2-like"/>
    <property type="match status" value="1"/>
</dbReference>
<comment type="caution">
    <text evidence="2">The sequence shown here is derived from an EMBL/GenBank/DDBJ whole genome shotgun (WGS) entry which is preliminary data.</text>
</comment>
<sequence>MKNLILCICISVFIVGTTLGQSGNKELEKLRNGYITALKNSDTPVILKMYADDATIHHIDGTLYTGTSEIKGLYDQFFEKNKAEIKFENISEDELADGVLFYHDKVFLDLDTEDETVLLEVVNIAEKIDGKWRVTKSYRWPIPGK</sequence>
<dbReference type="InterPro" id="IPR027843">
    <property type="entry name" value="DUF4440"/>
</dbReference>
<evidence type="ECO:0000259" key="1">
    <source>
        <dbReference type="Pfam" id="PF14534"/>
    </source>
</evidence>
<evidence type="ECO:0000313" key="2">
    <source>
        <dbReference type="EMBL" id="TRO66745.1"/>
    </source>
</evidence>
<protein>
    <submittedName>
        <fullName evidence="2">Nuclear transport factor 2 family protein</fullName>
    </submittedName>
</protein>
<name>A0A550I6Z5_9FLAO</name>
<evidence type="ECO:0000313" key="3">
    <source>
        <dbReference type="Proteomes" id="UP000315131"/>
    </source>
</evidence>
<dbReference type="InterPro" id="IPR032710">
    <property type="entry name" value="NTF2-like_dom_sf"/>
</dbReference>
<keyword evidence="3" id="KW-1185">Reference proteome</keyword>
<gene>
    <name evidence="2" type="ORF">FGM01_02320</name>
</gene>
<dbReference type="RefSeq" id="WP_143409518.1">
    <property type="nucleotide sequence ID" value="NZ_VHSF01000001.1"/>
</dbReference>
<dbReference type="Gene3D" id="3.10.450.50">
    <property type="match status" value="1"/>
</dbReference>
<accession>A0A550I6Z5</accession>
<dbReference type="EMBL" id="VHSF01000001">
    <property type="protein sequence ID" value="TRO66745.1"/>
    <property type="molecule type" value="Genomic_DNA"/>
</dbReference>
<dbReference type="AlphaFoldDB" id="A0A550I6Z5"/>
<dbReference type="OrthoDB" id="1439058at2"/>
<organism evidence="2 3">
    <name type="scientific">Christiangramia sabulilitoris</name>
    <dbReference type="NCBI Taxonomy" id="2583991"/>
    <lineage>
        <taxon>Bacteria</taxon>
        <taxon>Pseudomonadati</taxon>
        <taxon>Bacteroidota</taxon>
        <taxon>Flavobacteriia</taxon>
        <taxon>Flavobacteriales</taxon>
        <taxon>Flavobacteriaceae</taxon>
        <taxon>Christiangramia</taxon>
    </lineage>
</organism>